<dbReference type="RefSeq" id="WP_307064048.1">
    <property type="nucleotide sequence ID" value="NZ_JAUSUH010000013.1"/>
</dbReference>
<sequence length="458" mass="49057">MVHRTASDRGHAGLIAGVAIVCFGLAGCAGSDDITGAFATPPAAQANAPRTVAQARPQVRPSAAPTAAAPSTHPDMTPAALARDEANFSRCIAALEPKARAAGVSAAGFRRYTAGLKPDMGIMEKLQTQPEFTRTAGDYVEMLVSETRIRKGREAMAQNAAVFAEVERQYGVDRYVVAAIWGIETNYGSARGSYPVIEATGTLACVGRRKPYFRDEFVAALRIVDRGDIPESHLRGSWAGAFGLTQFMPTAFQRDAVDFDGDGHRNVVDSVADAMGSTANKLKRGGWQQGRSWGYEVVLPRRFDYLLADKNIRKPMREWAALGIHRPDGRPMPPAGETAYLLLPAGAKGPAFLMTDNFKAILSYNPADAYALAIGHLADRLRGGGPFVQPWPDQRALSRNERSELQKRLASRGYEVGTPDGAIGAQTRAAVRDYQVAVGLPPDGMASGEVLESLRGGS</sequence>
<dbReference type="InterPro" id="IPR011970">
    <property type="entry name" value="MltB_2"/>
</dbReference>
<evidence type="ECO:0000256" key="1">
    <source>
        <dbReference type="SAM" id="MobiDB-lite"/>
    </source>
</evidence>
<organism evidence="4 5">
    <name type="scientific">Ancylobacter vacuolatus</name>
    <dbReference type="NCBI Taxonomy" id="223389"/>
    <lineage>
        <taxon>Bacteria</taxon>
        <taxon>Pseudomonadati</taxon>
        <taxon>Pseudomonadota</taxon>
        <taxon>Alphaproteobacteria</taxon>
        <taxon>Hyphomicrobiales</taxon>
        <taxon>Xanthobacteraceae</taxon>
        <taxon>Ancylobacter</taxon>
    </lineage>
</organism>
<dbReference type="InterPro" id="IPR043426">
    <property type="entry name" value="MltB-like"/>
</dbReference>
<dbReference type="SUPFAM" id="SSF47090">
    <property type="entry name" value="PGBD-like"/>
    <property type="match status" value="1"/>
</dbReference>
<dbReference type="PANTHER" id="PTHR30163:SF8">
    <property type="entry name" value="LYTIC MUREIN TRANSGLYCOSYLASE"/>
    <property type="match status" value="1"/>
</dbReference>
<evidence type="ECO:0000313" key="5">
    <source>
        <dbReference type="Proteomes" id="UP001238467"/>
    </source>
</evidence>
<name>A0ABU0DNQ2_9HYPH</name>
<feature type="compositionally biased region" description="Low complexity" evidence="1">
    <location>
        <begin position="61"/>
        <end position="72"/>
    </location>
</feature>
<dbReference type="Gene3D" id="1.10.101.10">
    <property type="entry name" value="PGBD-like superfamily/PGBD"/>
    <property type="match status" value="1"/>
</dbReference>
<dbReference type="SUPFAM" id="SSF53955">
    <property type="entry name" value="Lysozyme-like"/>
    <property type="match status" value="1"/>
</dbReference>
<dbReference type="EMBL" id="JAUSUH010000013">
    <property type="protein sequence ID" value="MDQ0349933.1"/>
    <property type="molecule type" value="Genomic_DNA"/>
</dbReference>
<dbReference type="Pfam" id="PF13406">
    <property type="entry name" value="SLT_2"/>
    <property type="match status" value="1"/>
</dbReference>
<dbReference type="Pfam" id="PF01471">
    <property type="entry name" value="PG_binding_1"/>
    <property type="match status" value="1"/>
</dbReference>
<dbReference type="InterPro" id="IPR002477">
    <property type="entry name" value="Peptidoglycan-bd-like"/>
</dbReference>
<dbReference type="Gene3D" id="1.10.530.10">
    <property type="match status" value="1"/>
</dbReference>
<dbReference type="PROSITE" id="PS51257">
    <property type="entry name" value="PROKAR_LIPOPROTEIN"/>
    <property type="match status" value="1"/>
</dbReference>
<comment type="caution">
    <text evidence="4">The sequence shown here is derived from an EMBL/GenBank/DDBJ whole genome shotgun (WGS) entry which is preliminary data.</text>
</comment>
<evidence type="ECO:0000259" key="3">
    <source>
        <dbReference type="Pfam" id="PF13406"/>
    </source>
</evidence>
<dbReference type="Proteomes" id="UP001238467">
    <property type="component" value="Unassembled WGS sequence"/>
</dbReference>
<proteinExistence type="predicted"/>
<accession>A0ABU0DNQ2</accession>
<dbReference type="InterPro" id="IPR023346">
    <property type="entry name" value="Lysozyme-like_dom_sf"/>
</dbReference>
<evidence type="ECO:0000259" key="2">
    <source>
        <dbReference type="Pfam" id="PF01471"/>
    </source>
</evidence>
<dbReference type="InterPro" id="IPR036366">
    <property type="entry name" value="PGBDSf"/>
</dbReference>
<dbReference type="InterPro" id="IPR031304">
    <property type="entry name" value="SLT_2"/>
</dbReference>
<reference evidence="4 5" key="1">
    <citation type="submission" date="2023-07" db="EMBL/GenBank/DDBJ databases">
        <title>Genomic Encyclopedia of Type Strains, Phase IV (KMG-IV): sequencing the most valuable type-strain genomes for metagenomic binning, comparative biology and taxonomic classification.</title>
        <authorList>
            <person name="Goeker M."/>
        </authorList>
    </citation>
    <scope>NUCLEOTIDE SEQUENCE [LARGE SCALE GENOMIC DNA]</scope>
    <source>
        <strain evidence="4 5">DSM 1277</strain>
    </source>
</reference>
<feature type="domain" description="Transglycosylase SLT" evidence="3">
    <location>
        <begin position="88"/>
        <end position="379"/>
    </location>
</feature>
<feature type="region of interest" description="Disordered" evidence="1">
    <location>
        <begin position="45"/>
        <end position="77"/>
    </location>
</feature>
<dbReference type="InterPro" id="IPR036365">
    <property type="entry name" value="PGBD-like_sf"/>
</dbReference>
<protein>
    <submittedName>
        <fullName evidence="4">Lytic murein transglycosylase</fullName>
    </submittedName>
</protein>
<dbReference type="Gene3D" id="1.10.8.350">
    <property type="entry name" value="Bacterial muramidase"/>
    <property type="match status" value="1"/>
</dbReference>
<feature type="domain" description="Peptidoglycan binding-like" evidence="2">
    <location>
        <begin position="399"/>
        <end position="454"/>
    </location>
</feature>
<gene>
    <name evidence="4" type="ORF">J2S76_004387</name>
</gene>
<dbReference type="NCBIfam" id="TIGR02283">
    <property type="entry name" value="MltB_2"/>
    <property type="match status" value="1"/>
</dbReference>
<keyword evidence="5" id="KW-1185">Reference proteome</keyword>
<dbReference type="PANTHER" id="PTHR30163">
    <property type="entry name" value="MEMBRANE-BOUND LYTIC MUREIN TRANSGLYCOSYLASE B"/>
    <property type="match status" value="1"/>
</dbReference>
<evidence type="ECO:0000313" key="4">
    <source>
        <dbReference type="EMBL" id="MDQ0349933.1"/>
    </source>
</evidence>